<keyword evidence="1" id="KW-0472">Membrane</keyword>
<feature type="transmembrane region" description="Helical" evidence="1">
    <location>
        <begin position="157"/>
        <end position="177"/>
    </location>
</feature>
<sequence length="374" mass="40779">MSRDRTLILCVDRDDDIGYKAGIAGPVVGREACLKAANALALADAEDSDINAIFETIRLYDDLYGRGEEVVVAVISGNHLNMLEGDRRIATDLDTILAATGATSSVLVTDGAEDEYVLPIIQSRVPVSSIRRVVVNQMPNLEGTYYILKRLLDDPKIARIVLVPLGLAMLLYAAAYLLGYPEFAVIVVVGVIGTYLLFKGFGFDEIFHYFVTSLQASLRGGRFTFVSYIAAILMVIVGIIMGLTSLLTLYKTSGIFFYVLTFIYGAIIWFTAAGLVASLGKIVDILLNERESIRRVVALPFFVLALGAIAYGASIYTLSISEIPQFPITEDVGIRYIVFATIGGLFLAFFGVYLQSLLGRWAGEHGARHLENDA</sequence>
<protein>
    <submittedName>
        <fullName evidence="2">DUF373 family protein</fullName>
    </submittedName>
</protein>
<feature type="transmembrane region" description="Helical" evidence="1">
    <location>
        <begin position="183"/>
        <end position="202"/>
    </location>
</feature>
<dbReference type="PANTHER" id="PTHR38815">
    <property type="entry name" value="HYPOTHETICAL MEMBRANE PROTEIN, CONSERVED, DUF373 FAMILY"/>
    <property type="match status" value="1"/>
</dbReference>
<evidence type="ECO:0000313" key="3">
    <source>
        <dbReference type="Proteomes" id="UP001168338"/>
    </source>
</evidence>
<accession>A0ABT8M6F0</accession>
<dbReference type="EMBL" id="VCYH01000001">
    <property type="protein sequence ID" value="MDN7023516.1"/>
    <property type="molecule type" value="Genomic_DNA"/>
</dbReference>
<feature type="transmembrane region" description="Helical" evidence="1">
    <location>
        <begin position="296"/>
        <end position="316"/>
    </location>
</feature>
<name>A0ABT8M6F0_9EURY</name>
<feature type="transmembrane region" description="Helical" evidence="1">
    <location>
        <begin position="336"/>
        <end position="354"/>
    </location>
</feature>
<dbReference type="Proteomes" id="UP001168338">
    <property type="component" value="Unassembled WGS sequence"/>
</dbReference>
<evidence type="ECO:0000313" key="2">
    <source>
        <dbReference type="EMBL" id="MDN7023516.1"/>
    </source>
</evidence>
<evidence type="ECO:0000256" key="1">
    <source>
        <dbReference type="SAM" id="Phobius"/>
    </source>
</evidence>
<dbReference type="InterPro" id="IPR007254">
    <property type="entry name" value="DUF373"/>
</dbReference>
<organism evidence="2 3">
    <name type="scientific">Methanoculleus frigidifontis</name>
    <dbReference type="NCBI Taxonomy" id="2584085"/>
    <lineage>
        <taxon>Archaea</taxon>
        <taxon>Methanobacteriati</taxon>
        <taxon>Methanobacteriota</taxon>
        <taxon>Stenosarchaea group</taxon>
        <taxon>Methanomicrobia</taxon>
        <taxon>Methanomicrobiales</taxon>
        <taxon>Methanomicrobiaceae</taxon>
        <taxon>Methanoculleus</taxon>
    </lineage>
</organism>
<keyword evidence="1" id="KW-0812">Transmembrane</keyword>
<dbReference type="RefSeq" id="WP_301662558.1">
    <property type="nucleotide sequence ID" value="NZ_VCYH01000001.1"/>
</dbReference>
<feature type="transmembrane region" description="Helical" evidence="1">
    <location>
        <begin position="223"/>
        <end position="249"/>
    </location>
</feature>
<proteinExistence type="predicted"/>
<feature type="transmembrane region" description="Helical" evidence="1">
    <location>
        <begin position="255"/>
        <end position="276"/>
    </location>
</feature>
<reference evidence="2" key="1">
    <citation type="submission" date="2019-05" db="EMBL/GenBank/DDBJ databases">
        <title>Methanoculleus sp. FWC-SCC1, a methanogenic archaeon isolated from deep marine cold seep.</title>
        <authorList>
            <person name="Chen Y.-W."/>
            <person name="Chen S.-C."/>
            <person name="Teng N.-H."/>
            <person name="Lai M.-C."/>
        </authorList>
    </citation>
    <scope>NUCLEOTIDE SEQUENCE</scope>
    <source>
        <strain evidence="2">FWC-SCC1</strain>
    </source>
</reference>
<gene>
    <name evidence="2" type="ORF">FGU65_01135</name>
</gene>
<dbReference type="Pfam" id="PF04123">
    <property type="entry name" value="DUF373"/>
    <property type="match status" value="1"/>
</dbReference>
<dbReference type="PANTHER" id="PTHR38815:SF1">
    <property type="entry name" value="DUF373 FAMILY PROTEIN"/>
    <property type="match status" value="1"/>
</dbReference>
<keyword evidence="1" id="KW-1133">Transmembrane helix</keyword>
<keyword evidence="3" id="KW-1185">Reference proteome</keyword>
<comment type="caution">
    <text evidence="2">The sequence shown here is derived from an EMBL/GenBank/DDBJ whole genome shotgun (WGS) entry which is preliminary data.</text>
</comment>